<dbReference type="KEGG" id="msto:MSTO_58500"/>
<proteinExistence type="predicted"/>
<dbReference type="RefSeq" id="WP_163793974.1">
    <property type="nucleotide sequence ID" value="NZ_JACKSO010000054.1"/>
</dbReference>
<dbReference type="InterPro" id="IPR037401">
    <property type="entry name" value="SnoaL-like"/>
</dbReference>
<dbReference type="SUPFAM" id="SSF54427">
    <property type="entry name" value="NTF2-like"/>
    <property type="match status" value="1"/>
</dbReference>
<evidence type="ECO:0000313" key="2">
    <source>
        <dbReference type="EMBL" id="BBY25645.1"/>
    </source>
</evidence>
<evidence type="ECO:0000259" key="1">
    <source>
        <dbReference type="Pfam" id="PF12680"/>
    </source>
</evidence>
<organism evidence="2 3">
    <name type="scientific">Mycobacterium stomatepiae</name>
    <dbReference type="NCBI Taxonomy" id="470076"/>
    <lineage>
        <taxon>Bacteria</taxon>
        <taxon>Bacillati</taxon>
        <taxon>Actinomycetota</taxon>
        <taxon>Actinomycetes</taxon>
        <taxon>Mycobacteriales</taxon>
        <taxon>Mycobacteriaceae</taxon>
        <taxon>Mycobacterium</taxon>
        <taxon>Mycobacterium simiae complex</taxon>
    </lineage>
</organism>
<keyword evidence="3" id="KW-1185">Reference proteome</keyword>
<feature type="domain" description="SnoaL-like" evidence="1">
    <location>
        <begin position="5"/>
        <end position="104"/>
    </location>
</feature>
<gene>
    <name evidence="2" type="ORF">MSTO_58500</name>
</gene>
<dbReference type="Pfam" id="PF12680">
    <property type="entry name" value="SnoaL_2"/>
    <property type="match status" value="1"/>
</dbReference>
<protein>
    <recommendedName>
        <fullName evidence="1">SnoaL-like domain-containing protein</fullName>
    </recommendedName>
</protein>
<dbReference type="AlphaFoldDB" id="A0A7I7QH34"/>
<reference evidence="2 3" key="1">
    <citation type="journal article" date="2019" name="Emerg. Microbes Infect.">
        <title>Comprehensive subspecies identification of 175 nontuberculous mycobacteria species based on 7547 genomic profiles.</title>
        <authorList>
            <person name="Matsumoto Y."/>
            <person name="Kinjo T."/>
            <person name="Motooka D."/>
            <person name="Nabeya D."/>
            <person name="Jung N."/>
            <person name="Uechi K."/>
            <person name="Horii T."/>
            <person name="Iida T."/>
            <person name="Fujita J."/>
            <person name="Nakamura S."/>
        </authorList>
    </citation>
    <scope>NUCLEOTIDE SEQUENCE [LARGE SCALE GENOMIC DNA]</scope>
    <source>
        <strain evidence="2 3">JCM 17783</strain>
    </source>
</reference>
<dbReference type="EMBL" id="AP022587">
    <property type="protein sequence ID" value="BBY25645.1"/>
    <property type="molecule type" value="Genomic_DNA"/>
</dbReference>
<evidence type="ECO:0000313" key="3">
    <source>
        <dbReference type="Proteomes" id="UP000467130"/>
    </source>
</evidence>
<dbReference type="InterPro" id="IPR032710">
    <property type="entry name" value="NTF2-like_dom_sf"/>
</dbReference>
<dbReference type="Gene3D" id="3.10.450.50">
    <property type="match status" value="1"/>
</dbReference>
<dbReference type="Proteomes" id="UP000467130">
    <property type="component" value="Chromosome"/>
</dbReference>
<sequence length="125" mass="14549">MTVLAEYMDAWVAADPLRIVATVTDDCVITECYGPIYRGRNRVRDWAETWFETGGQVHSWRVTDVFSTDNDVAAQWVFDYTWNNKRRRFEGATIARLANGLIAELREYETSAELYEWTGSWRTVP</sequence>
<accession>A0A7I7QH34</accession>
<name>A0A7I7QH34_9MYCO</name>